<evidence type="ECO:0000313" key="6">
    <source>
        <dbReference type="Proteomes" id="UP000217289"/>
    </source>
</evidence>
<keyword evidence="6" id="KW-1185">Reference proteome</keyword>
<dbReference type="RefSeq" id="WP_095980213.1">
    <property type="nucleotide sequence ID" value="NZ_CP022163.1"/>
</dbReference>
<dbReference type="InterPro" id="IPR003593">
    <property type="entry name" value="AAA+_ATPase"/>
</dbReference>
<keyword evidence="1" id="KW-0813">Transport</keyword>
<protein>
    <submittedName>
        <fullName evidence="5">ABC transporter related protein</fullName>
    </submittedName>
</protein>
<dbReference type="EMBL" id="CP022163">
    <property type="protein sequence ID" value="ATB31950.1"/>
    <property type="molecule type" value="Genomic_DNA"/>
</dbReference>
<dbReference type="InterPro" id="IPR003439">
    <property type="entry name" value="ABC_transporter-like_ATP-bd"/>
</dbReference>
<dbReference type="PROSITE" id="PS00211">
    <property type="entry name" value="ABC_TRANSPORTER_1"/>
    <property type="match status" value="1"/>
</dbReference>
<feature type="domain" description="ABC transporter" evidence="4">
    <location>
        <begin position="7"/>
        <end position="236"/>
    </location>
</feature>
<dbReference type="GO" id="GO:0016887">
    <property type="term" value="F:ATP hydrolysis activity"/>
    <property type="evidence" value="ECO:0007669"/>
    <property type="project" value="InterPro"/>
</dbReference>
<dbReference type="Proteomes" id="UP000217289">
    <property type="component" value="Chromosome"/>
</dbReference>
<dbReference type="PANTHER" id="PTHR42788:SF19">
    <property type="entry name" value="ALIPHATIC SULFONATES IMPORT ATP-BINDING PROTEIN SSUB 2"/>
    <property type="match status" value="1"/>
</dbReference>
<evidence type="ECO:0000256" key="1">
    <source>
        <dbReference type="ARBA" id="ARBA00022448"/>
    </source>
</evidence>
<reference evidence="5 6" key="1">
    <citation type="submission" date="2017-06" db="EMBL/GenBank/DDBJ databases">
        <authorList>
            <person name="Kim H.J."/>
            <person name="Triplett B.A."/>
        </authorList>
    </citation>
    <scope>NUCLEOTIDE SEQUENCE [LARGE SCALE GENOMIC DNA]</scope>
    <source>
        <strain evidence="5 6">DSM 14713</strain>
    </source>
</reference>
<keyword evidence="3" id="KW-0067">ATP-binding</keyword>
<dbReference type="SUPFAM" id="SSF52540">
    <property type="entry name" value="P-loop containing nucleoside triphosphate hydrolases"/>
    <property type="match status" value="1"/>
</dbReference>
<dbReference type="PROSITE" id="PS50893">
    <property type="entry name" value="ABC_TRANSPORTER_2"/>
    <property type="match status" value="1"/>
</dbReference>
<dbReference type="CDD" id="cd03293">
    <property type="entry name" value="ABC_NrtD_SsuB_transporters"/>
    <property type="match status" value="1"/>
</dbReference>
<name>A0A250IL56_9BACT</name>
<gene>
    <name evidence="5" type="ORF">MEBOL_005422</name>
</gene>
<sequence>MTSPVKLRVRGVSVSYPVDGQPREVLTPVDFECREGEFVCLLGPSGCGKSTLLNVIGGFLAPTRGQVLIDGQPVTRPDPRRIFVSQERGVFPWLTVEENIGFGLSDWPAAQREQRVEHYMTMVGLAGSARAYPSELSGGMKQRLELARALAVNPDMLLLDESFNALDAITRHTLRQELLRLWTAERKTILFVTHDLDEAVQLADRVLVMSARPGRIQRVIAIDLPHPRDIASLEYLQYRRQLLDELGLAHRI</sequence>
<proteinExistence type="predicted"/>
<dbReference type="GO" id="GO:0005524">
    <property type="term" value="F:ATP binding"/>
    <property type="evidence" value="ECO:0007669"/>
    <property type="project" value="UniProtKB-KW"/>
</dbReference>
<dbReference type="Pfam" id="PF00005">
    <property type="entry name" value="ABC_tran"/>
    <property type="match status" value="1"/>
</dbReference>
<dbReference type="InterPro" id="IPR027417">
    <property type="entry name" value="P-loop_NTPase"/>
</dbReference>
<evidence type="ECO:0000313" key="5">
    <source>
        <dbReference type="EMBL" id="ATB31950.1"/>
    </source>
</evidence>
<dbReference type="Gene3D" id="3.40.50.300">
    <property type="entry name" value="P-loop containing nucleotide triphosphate hydrolases"/>
    <property type="match status" value="1"/>
</dbReference>
<dbReference type="AlphaFoldDB" id="A0A250IL56"/>
<dbReference type="OrthoDB" id="9809450at2"/>
<dbReference type="KEGG" id="mbd:MEBOL_005422"/>
<dbReference type="SMART" id="SM00382">
    <property type="entry name" value="AAA"/>
    <property type="match status" value="1"/>
</dbReference>
<dbReference type="InterPro" id="IPR050166">
    <property type="entry name" value="ABC_transporter_ATP-bind"/>
</dbReference>
<evidence type="ECO:0000256" key="3">
    <source>
        <dbReference type="ARBA" id="ARBA00022840"/>
    </source>
</evidence>
<evidence type="ECO:0000259" key="4">
    <source>
        <dbReference type="PROSITE" id="PS50893"/>
    </source>
</evidence>
<dbReference type="InterPro" id="IPR017871">
    <property type="entry name" value="ABC_transporter-like_CS"/>
</dbReference>
<keyword evidence="2" id="KW-0547">Nucleotide-binding</keyword>
<evidence type="ECO:0000256" key="2">
    <source>
        <dbReference type="ARBA" id="ARBA00022741"/>
    </source>
</evidence>
<organism evidence="5 6">
    <name type="scientific">Melittangium boletus DSM 14713</name>
    <dbReference type="NCBI Taxonomy" id="1294270"/>
    <lineage>
        <taxon>Bacteria</taxon>
        <taxon>Pseudomonadati</taxon>
        <taxon>Myxococcota</taxon>
        <taxon>Myxococcia</taxon>
        <taxon>Myxococcales</taxon>
        <taxon>Cystobacterineae</taxon>
        <taxon>Archangiaceae</taxon>
        <taxon>Melittangium</taxon>
    </lineage>
</organism>
<accession>A0A250IL56</accession>
<dbReference type="PANTHER" id="PTHR42788">
    <property type="entry name" value="TAURINE IMPORT ATP-BINDING PROTEIN-RELATED"/>
    <property type="match status" value="1"/>
</dbReference>